<organism evidence="2 4">
    <name type="scientific">Didymodactylos carnosus</name>
    <dbReference type="NCBI Taxonomy" id="1234261"/>
    <lineage>
        <taxon>Eukaryota</taxon>
        <taxon>Metazoa</taxon>
        <taxon>Spiralia</taxon>
        <taxon>Gnathifera</taxon>
        <taxon>Rotifera</taxon>
        <taxon>Eurotatoria</taxon>
        <taxon>Bdelloidea</taxon>
        <taxon>Philodinida</taxon>
        <taxon>Philodinidae</taxon>
        <taxon>Didymodactylos</taxon>
    </lineage>
</organism>
<feature type="compositionally biased region" description="Pro residues" evidence="1">
    <location>
        <begin position="362"/>
        <end position="437"/>
    </location>
</feature>
<dbReference type="EMBL" id="CAJOBC010000346">
    <property type="protein sequence ID" value="CAF3574660.1"/>
    <property type="molecule type" value="Genomic_DNA"/>
</dbReference>
<dbReference type="EMBL" id="CAJNOQ010000346">
    <property type="protein sequence ID" value="CAF0790414.1"/>
    <property type="molecule type" value="Genomic_DNA"/>
</dbReference>
<feature type="compositionally biased region" description="Low complexity" evidence="1">
    <location>
        <begin position="438"/>
        <end position="447"/>
    </location>
</feature>
<dbReference type="AlphaFoldDB" id="A0A813S2J1"/>
<proteinExistence type="predicted"/>
<feature type="region of interest" description="Disordered" evidence="1">
    <location>
        <begin position="1"/>
        <end position="46"/>
    </location>
</feature>
<evidence type="ECO:0000256" key="1">
    <source>
        <dbReference type="SAM" id="MobiDB-lite"/>
    </source>
</evidence>
<protein>
    <submittedName>
        <fullName evidence="2">Uncharacterized protein</fullName>
    </submittedName>
</protein>
<sequence>MSSYCLTTGTTSSSYTTASGYSRGKSMNGQKNEISKRPPVLPPPEGTTVIDKIIPPLQKPPRQLIVEQYPPLPPKPQDVIIERWLPLPPRQRKILYERLPPSNPPRATPPIIIQHGQPNVRVVKEVITNTPPTQSAPHHLSPSSLFSYSPYSTMQPTTGYNTAHHPQSDVIVLQGGAQHTLPSSSYAIPMTCVVNNQNALSSSLGAYRGGTSTFPMATSLPGQSSVYHVPDNVPIESVLRQLGIDPTTLQRSSHYPSHLDQHTAVQHVWNAALHAQPQNTSAAHHVWDNIEHYLHPQHGGSSPVRSVWDHITHPDHYRQQQQSHHPPPPSNYPPAPHPPPPSNYPPAPHPPPSSYPPSSNYHPPPSSYPPPSSSYPPPSSNYHPPPSSYPPPPSSYPPPSSSYPPPSSNYPPPRPSNYPPPPSNRPPPSPQNYPPPYNQGTSSPPQQSGGGGIGSLWSKLAGH</sequence>
<dbReference type="PRINTS" id="PR01217">
    <property type="entry name" value="PRICHEXTENSN"/>
</dbReference>
<feature type="compositionally biased region" description="Pro residues" evidence="1">
    <location>
        <begin position="325"/>
        <end position="355"/>
    </location>
</feature>
<evidence type="ECO:0000313" key="3">
    <source>
        <dbReference type="EMBL" id="CAF3574660.1"/>
    </source>
</evidence>
<evidence type="ECO:0000313" key="2">
    <source>
        <dbReference type="EMBL" id="CAF0790414.1"/>
    </source>
</evidence>
<dbReference type="Proteomes" id="UP000663829">
    <property type="component" value="Unassembled WGS sequence"/>
</dbReference>
<comment type="caution">
    <text evidence="2">The sequence shown here is derived from an EMBL/GenBank/DDBJ whole genome shotgun (WGS) entry which is preliminary data.</text>
</comment>
<evidence type="ECO:0000313" key="4">
    <source>
        <dbReference type="Proteomes" id="UP000663829"/>
    </source>
</evidence>
<gene>
    <name evidence="2" type="ORF">GPM918_LOCUS2970</name>
    <name evidence="3" type="ORF">SRO942_LOCUS2970</name>
</gene>
<dbReference type="Proteomes" id="UP000681722">
    <property type="component" value="Unassembled WGS sequence"/>
</dbReference>
<accession>A0A813S2J1</accession>
<feature type="compositionally biased region" description="Low complexity" evidence="1">
    <location>
        <begin position="1"/>
        <end position="24"/>
    </location>
</feature>
<reference evidence="2" key="1">
    <citation type="submission" date="2021-02" db="EMBL/GenBank/DDBJ databases">
        <authorList>
            <person name="Nowell W R."/>
        </authorList>
    </citation>
    <scope>NUCLEOTIDE SEQUENCE</scope>
</reference>
<dbReference type="OrthoDB" id="10054864at2759"/>
<keyword evidence="4" id="KW-1185">Reference proteome</keyword>
<name>A0A813S2J1_9BILA</name>
<feature type="region of interest" description="Disordered" evidence="1">
    <location>
        <begin position="315"/>
        <end position="463"/>
    </location>
</feature>